<name>A0A835Z6W5_9STRA</name>
<accession>A0A835Z6W5</accession>
<proteinExistence type="predicted"/>
<feature type="compositionally biased region" description="Low complexity" evidence="1">
    <location>
        <begin position="660"/>
        <end position="683"/>
    </location>
</feature>
<dbReference type="Proteomes" id="UP000664859">
    <property type="component" value="Unassembled WGS sequence"/>
</dbReference>
<feature type="compositionally biased region" description="Low complexity" evidence="1">
    <location>
        <begin position="199"/>
        <end position="215"/>
    </location>
</feature>
<feature type="compositionally biased region" description="Basic and acidic residues" evidence="1">
    <location>
        <begin position="494"/>
        <end position="508"/>
    </location>
</feature>
<evidence type="ECO:0000313" key="3">
    <source>
        <dbReference type="Proteomes" id="UP000664859"/>
    </source>
</evidence>
<comment type="caution">
    <text evidence="2">The sequence shown here is derived from an EMBL/GenBank/DDBJ whole genome shotgun (WGS) entry which is preliminary data.</text>
</comment>
<feature type="region of interest" description="Disordered" evidence="1">
    <location>
        <begin position="647"/>
        <end position="683"/>
    </location>
</feature>
<evidence type="ECO:0000313" key="2">
    <source>
        <dbReference type="EMBL" id="KAG5186787.1"/>
    </source>
</evidence>
<dbReference type="AlphaFoldDB" id="A0A835Z6W5"/>
<feature type="compositionally biased region" description="Basic and acidic residues" evidence="1">
    <location>
        <begin position="218"/>
        <end position="228"/>
    </location>
</feature>
<evidence type="ECO:0000256" key="1">
    <source>
        <dbReference type="SAM" id="MobiDB-lite"/>
    </source>
</evidence>
<gene>
    <name evidence="2" type="ORF">JKP88DRAFT_288476</name>
</gene>
<reference evidence="2" key="1">
    <citation type="submission" date="2021-02" db="EMBL/GenBank/DDBJ databases">
        <title>First Annotated Genome of the Yellow-green Alga Tribonema minus.</title>
        <authorList>
            <person name="Mahan K.M."/>
        </authorList>
    </citation>
    <scope>NUCLEOTIDE SEQUENCE</scope>
    <source>
        <strain evidence="2">UTEX B ZZ1240</strain>
    </source>
</reference>
<protein>
    <submittedName>
        <fullName evidence="2">Uncharacterized protein</fullName>
    </submittedName>
</protein>
<sequence>MAGKAIIGKARAHDSFSEHEVQQDCRRAARGTAAAVCGGAHDARAAACGTTAAECGGSHGAHNARAAPPRQSAALPLLLRRDATAAHATRARPPAACGAAAAAAEGRNSGALAAAEHGGGAHDPRTAARGAAAAAAAAVEGHGGGAIATAGGGGGAYGTAAPPGSAVPQRRLNAGARLPPLRGVARAPPLSTHCSAAGQRSATGQRSAAAAAAGAMRKHSDAKSSEARARRKRQLRAQLPPALSPAAKQCATPLMVCAAALALGVEVDDTERQAATLRLLHVGAFMGLFDSMPPAENLEAPLGEAVSGNSAAAPRSSDRMARAAAAVIEDLRARISSALEAVEEGDGAGADATHVSAMELARTRGASRAASRAITAAAAAAQATRRSETERNGAAAARSNDTAAAAAAAAAERSGAATARGSDAAAAAAAAARRSGAAKLLLLLLLLPLIAVARLLSRSTGAAAGGSHDGAACSGGAAGGRGVAGATAVGGDEPGAKHDYGARMGDSPRRFGATSRAQSTIMGLEWASGAVLLRQRHHPSLTRQRLRAPGAEHSCGARMGERSSAVGAASPLSTDMAVVAGAELNYGGVAAAERHGAAAAAGRSGAATAADRPRRCAAAAAGAGARPLLTSVALAQRQNAAVRSLLPRTALPQQAEHDGGATTTGRSGGAAAAQQHGAATAAGRGGARAAAQLRAAAAGRAQQLELQVEGFFSEGAAPSPPRQGGFRGVCGAGSFSDTAATCAQTTELERWRRCNRPTWVRRVSRPRTGAPLISQQAPTWR</sequence>
<dbReference type="EMBL" id="JAFCMP010000102">
    <property type="protein sequence ID" value="KAG5186787.1"/>
    <property type="molecule type" value="Genomic_DNA"/>
</dbReference>
<organism evidence="2 3">
    <name type="scientific">Tribonema minus</name>
    <dbReference type="NCBI Taxonomy" id="303371"/>
    <lineage>
        <taxon>Eukaryota</taxon>
        <taxon>Sar</taxon>
        <taxon>Stramenopiles</taxon>
        <taxon>Ochrophyta</taxon>
        <taxon>PX clade</taxon>
        <taxon>Xanthophyceae</taxon>
        <taxon>Tribonematales</taxon>
        <taxon>Tribonemataceae</taxon>
        <taxon>Tribonema</taxon>
    </lineage>
</organism>
<feature type="region of interest" description="Disordered" evidence="1">
    <location>
        <begin position="184"/>
        <end position="238"/>
    </location>
</feature>
<keyword evidence="3" id="KW-1185">Reference proteome</keyword>
<feature type="region of interest" description="Disordered" evidence="1">
    <location>
        <begin position="488"/>
        <end position="508"/>
    </location>
</feature>